<dbReference type="RefSeq" id="WP_050372585.1">
    <property type="nucleotide sequence ID" value="NZ_KQ257823.1"/>
</dbReference>
<feature type="transmembrane region" description="Helical" evidence="2">
    <location>
        <begin position="85"/>
        <end position="103"/>
    </location>
</feature>
<comment type="caution">
    <text evidence="3">The sequence shown here is derived from an EMBL/GenBank/DDBJ whole genome shotgun (WGS) entry which is preliminary data.</text>
</comment>
<name>A0A0L0K332_9ACTN</name>
<feature type="compositionally biased region" description="Pro residues" evidence="1">
    <location>
        <begin position="148"/>
        <end position="158"/>
    </location>
</feature>
<dbReference type="EMBL" id="JPPY01000140">
    <property type="protein sequence ID" value="KND32015.1"/>
    <property type="molecule type" value="Genomic_DNA"/>
</dbReference>
<evidence type="ECO:0000313" key="4">
    <source>
        <dbReference type="Proteomes" id="UP000037151"/>
    </source>
</evidence>
<evidence type="ECO:0000256" key="2">
    <source>
        <dbReference type="SAM" id="Phobius"/>
    </source>
</evidence>
<feature type="transmembrane region" description="Helical" evidence="2">
    <location>
        <begin position="7"/>
        <end position="33"/>
    </location>
</feature>
<evidence type="ECO:0000313" key="3">
    <source>
        <dbReference type="EMBL" id="KND32015.1"/>
    </source>
</evidence>
<keyword evidence="2" id="KW-1133">Transmembrane helix</keyword>
<dbReference type="Proteomes" id="UP000037151">
    <property type="component" value="Unassembled WGS sequence"/>
</dbReference>
<keyword evidence="2" id="KW-0472">Membrane</keyword>
<evidence type="ECO:0000256" key="1">
    <source>
        <dbReference type="SAM" id="MobiDB-lite"/>
    </source>
</evidence>
<protein>
    <submittedName>
        <fullName evidence="3">Membrane protein</fullName>
    </submittedName>
</protein>
<feature type="region of interest" description="Disordered" evidence="1">
    <location>
        <begin position="134"/>
        <end position="158"/>
    </location>
</feature>
<feature type="transmembrane region" description="Helical" evidence="2">
    <location>
        <begin position="109"/>
        <end position="126"/>
    </location>
</feature>
<proteinExistence type="predicted"/>
<accession>A0A0L0K332</accession>
<sequence length="158" mass="16289">MVRRPVAWVVAVVLLVEAFGVALLNWILGTLVGRQHMSLAGLDPDVMANSSKISGFVFAAYFAFCALVALLVALRGHRPAGLGRVLLVSAAVVHGLLAAVAWGLVGATAFAGMVVVMALIVLLLMTHDGYEDVAPKSEGNPRGSGPGPLTPPSVPTTP</sequence>
<feature type="transmembrane region" description="Helical" evidence="2">
    <location>
        <begin position="53"/>
        <end position="73"/>
    </location>
</feature>
<keyword evidence="2" id="KW-0812">Transmembrane</keyword>
<organism evidence="3 4">
    <name type="scientific">Streptomyces acidiscabies</name>
    <dbReference type="NCBI Taxonomy" id="42234"/>
    <lineage>
        <taxon>Bacteria</taxon>
        <taxon>Bacillati</taxon>
        <taxon>Actinomycetota</taxon>
        <taxon>Actinomycetes</taxon>
        <taxon>Kitasatosporales</taxon>
        <taxon>Streptomycetaceae</taxon>
        <taxon>Streptomyces</taxon>
    </lineage>
</organism>
<dbReference type="PATRIC" id="fig|42234.21.peg.5127"/>
<reference evidence="4" key="1">
    <citation type="submission" date="2014-07" db="EMBL/GenBank/DDBJ databases">
        <title>Genome sequencing of plant-pathogenic Streptomyces species.</title>
        <authorList>
            <person name="Harrison J."/>
            <person name="Sapp M."/>
            <person name="Thwaites R."/>
            <person name="Studholme D.J."/>
        </authorList>
    </citation>
    <scope>NUCLEOTIDE SEQUENCE [LARGE SCALE GENOMIC DNA]</scope>
    <source>
        <strain evidence="4">NCPPB 4445</strain>
    </source>
</reference>
<dbReference type="OrthoDB" id="4338794at2"/>
<dbReference type="AlphaFoldDB" id="A0A0L0K332"/>
<gene>
    <name evidence="3" type="ORF">IQ63_24770</name>
</gene>